<gene>
    <name evidence="2" type="ORF">BDW59DRAFT_53677</name>
</gene>
<dbReference type="Proteomes" id="UP001610335">
    <property type="component" value="Unassembled WGS sequence"/>
</dbReference>
<dbReference type="EMBL" id="JBFXLS010000022">
    <property type="protein sequence ID" value="KAL2828027.1"/>
    <property type="molecule type" value="Genomic_DNA"/>
</dbReference>
<sequence length="90" mass="10493">MILFLTCLPLILSYAMFFWTHEMIERLAKFLSICNGVKLPTWHMFLSITPVLITFLYPSFHLSPPSVLTLNLRIPDAMFILPLLHRNLSM</sequence>
<reference evidence="2 3" key="1">
    <citation type="submission" date="2024-07" db="EMBL/GenBank/DDBJ databases">
        <title>Section-level genome sequencing and comparative genomics of Aspergillus sections Usti and Cavernicolus.</title>
        <authorList>
            <consortium name="Lawrence Berkeley National Laboratory"/>
            <person name="Nybo J.L."/>
            <person name="Vesth T.C."/>
            <person name="Theobald S."/>
            <person name="Frisvad J.C."/>
            <person name="Larsen T.O."/>
            <person name="Kjaerboelling I."/>
            <person name="Rothschild-Mancinelli K."/>
            <person name="Lyhne E.K."/>
            <person name="Kogle M.E."/>
            <person name="Barry K."/>
            <person name="Clum A."/>
            <person name="Na H."/>
            <person name="Ledsgaard L."/>
            <person name="Lin J."/>
            <person name="Lipzen A."/>
            <person name="Kuo A."/>
            <person name="Riley R."/>
            <person name="Mondo S."/>
            <person name="LaButti K."/>
            <person name="Haridas S."/>
            <person name="Pangalinan J."/>
            <person name="Salamov A.A."/>
            <person name="Simmons B.A."/>
            <person name="Magnuson J.K."/>
            <person name="Chen J."/>
            <person name="Drula E."/>
            <person name="Henrissat B."/>
            <person name="Wiebenga A."/>
            <person name="Lubbers R.J."/>
            <person name="Gomes A.C."/>
            <person name="Makela M.R."/>
            <person name="Stajich J."/>
            <person name="Grigoriev I.V."/>
            <person name="Mortensen U.H."/>
            <person name="De vries R.P."/>
            <person name="Baker S.E."/>
            <person name="Andersen M.R."/>
        </authorList>
    </citation>
    <scope>NUCLEOTIDE SEQUENCE [LARGE SCALE GENOMIC DNA]</scope>
    <source>
        <strain evidence="2 3">CBS 600.67</strain>
    </source>
</reference>
<accession>A0ABR4IMC4</accession>
<comment type="caution">
    <text evidence="2">The sequence shown here is derived from an EMBL/GenBank/DDBJ whole genome shotgun (WGS) entry which is preliminary data.</text>
</comment>
<keyword evidence="3" id="KW-1185">Reference proteome</keyword>
<keyword evidence="1" id="KW-0812">Transmembrane</keyword>
<evidence type="ECO:0000313" key="2">
    <source>
        <dbReference type="EMBL" id="KAL2828027.1"/>
    </source>
</evidence>
<evidence type="ECO:0000256" key="1">
    <source>
        <dbReference type="SAM" id="Phobius"/>
    </source>
</evidence>
<feature type="transmembrane region" description="Helical" evidence="1">
    <location>
        <begin position="41"/>
        <end position="60"/>
    </location>
</feature>
<keyword evidence="1" id="KW-1133">Transmembrane helix</keyword>
<evidence type="ECO:0000313" key="3">
    <source>
        <dbReference type="Proteomes" id="UP001610335"/>
    </source>
</evidence>
<protein>
    <submittedName>
        <fullName evidence="2">Uncharacterized protein</fullName>
    </submittedName>
</protein>
<organism evidence="2 3">
    <name type="scientific">Aspergillus cavernicola</name>
    <dbReference type="NCBI Taxonomy" id="176166"/>
    <lineage>
        <taxon>Eukaryota</taxon>
        <taxon>Fungi</taxon>
        <taxon>Dikarya</taxon>
        <taxon>Ascomycota</taxon>
        <taxon>Pezizomycotina</taxon>
        <taxon>Eurotiomycetes</taxon>
        <taxon>Eurotiomycetidae</taxon>
        <taxon>Eurotiales</taxon>
        <taxon>Aspergillaceae</taxon>
        <taxon>Aspergillus</taxon>
        <taxon>Aspergillus subgen. Nidulantes</taxon>
    </lineage>
</organism>
<keyword evidence="1" id="KW-0472">Membrane</keyword>
<name>A0ABR4IMC4_9EURO</name>
<proteinExistence type="predicted"/>